<dbReference type="EMBL" id="CAUYUJ010000004">
    <property type="protein sequence ID" value="CAK0788203.1"/>
    <property type="molecule type" value="Genomic_DNA"/>
</dbReference>
<protein>
    <submittedName>
        <fullName evidence="1">Uncharacterized protein</fullName>
    </submittedName>
</protein>
<accession>A0ABN9P6C7</accession>
<feature type="non-terminal residue" evidence="1">
    <location>
        <position position="649"/>
    </location>
</feature>
<proteinExistence type="predicted"/>
<feature type="non-terminal residue" evidence="1">
    <location>
        <position position="1"/>
    </location>
</feature>
<evidence type="ECO:0000313" key="2">
    <source>
        <dbReference type="Proteomes" id="UP001189429"/>
    </source>
</evidence>
<reference evidence="1" key="1">
    <citation type="submission" date="2023-10" db="EMBL/GenBank/DDBJ databases">
        <authorList>
            <person name="Chen Y."/>
            <person name="Shah S."/>
            <person name="Dougan E. K."/>
            <person name="Thang M."/>
            <person name="Chan C."/>
        </authorList>
    </citation>
    <scope>NUCLEOTIDE SEQUENCE [LARGE SCALE GENOMIC DNA]</scope>
</reference>
<comment type="caution">
    <text evidence="1">The sequence shown here is derived from an EMBL/GenBank/DDBJ whole genome shotgun (WGS) entry which is preliminary data.</text>
</comment>
<gene>
    <name evidence="1" type="ORF">PCOR1329_LOCUS144</name>
</gene>
<keyword evidence="2" id="KW-1185">Reference proteome</keyword>
<organism evidence="1 2">
    <name type="scientific">Prorocentrum cordatum</name>
    <dbReference type="NCBI Taxonomy" id="2364126"/>
    <lineage>
        <taxon>Eukaryota</taxon>
        <taxon>Sar</taxon>
        <taxon>Alveolata</taxon>
        <taxon>Dinophyceae</taxon>
        <taxon>Prorocentrales</taxon>
        <taxon>Prorocentraceae</taxon>
        <taxon>Prorocentrum</taxon>
    </lineage>
</organism>
<sequence>WGNIVFLGQDGVSTTAHSIKQWLQKLDAEQRNGACFDLLMAGIQALCTPSDNVEVLKKVLSHVRGHVDKLDHPCQSHVQFFIQVVNIDEVAHDEVEAVYFRALAIANGQEDNCFHKLLHLLNTGIEVVRRAAAAHISVKHDATYGSDLEQLAQLEGQLAPPAMKIDHADLGSDDCPQYSPEVTARLLQCYNLLQPMKSKASKQYLAKHDAEIKNLDNLLYTAYENIFAAIEYKWTGLVRTAVRALAKVSQKGGPADAISDEDAALVSSAWDNLDKRVLPQPNSIELSIVLDDAGKATLTDWILERREFASTVQIGLGHMLSKDIDFTEPGLLQLASHICSPSEVADPEVAGPVLSTLVDNVCFVRSALALIRKRYLHQADALIRNDTAGLLGEWSQRVAVYMHAVVVDKADAETKGKLFELMMARLNELRDDVGRDAFYKMTNETVEDYIEKTDALNEAMVHLVRCDSCNDMFVGDGVEVTYYSNKARGWDVPQQVVRATATSLSVGAILLGNLLDLLWTIDPAPLGFAEAAMAPIDAAAAKAPTGRSMDELKPLIATIGKNLEMLKLAKDNLGLLVERSDARVVPAPWVPALAELKEHVERRLEQRWRTHELFVLGILGDASASFHGSLAKMAADAASPGTSMPLDIE</sequence>
<evidence type="ECO:0000313" key="1">
    <source>
        <dbReference type="EMBL" id="CAK0788203.1"/>
    </source>
</evidence>
<dbReference type="Proteomes" id="UP001189429">
    <property type="component" value="Unassembled WGS sequence"/>
</dbReference>
<name>A0ABN9P6C7_9DINO</name>